<evidence type="ECO:0000313" key="2">
    <source>
        <dbReference type="EMBL" id="KAL2347823.1"/>
    </source>
</evidence>
<accession>A0ABD1NJV6</accession>
<dbReference type="AlphaFoldDB" id="A0ABD1NJV6"/>
<name>A0ABD1NJV6_9FABA</name>
<dbReference type="Proteomes" id="UP001603857">
    <property type="component" value="Unassembled WGS sequence"/>
</dbReference>
<dbReference type="EMBL" id="JBGMDY010000001">
    <property type="protein sequence ID" value="KAL2347823.1"/>
    <property type="molecule type" value="Genomic_DNA"/>
</dbReference>
<reference evidence="2 3" key="1">
    <citation type="submission" date="2024-08" db="EMBL/GenBank/DDBJ databases">
        <title>Insights into the chromosomal genome structure of Flemingia macrophylla.</title>
        <authorList>
            <person name="Ding Y."/>
            <person name="Zhao Y."/>
            <person name="Bi W."/>
            <person name="Wu M."/>
            <person name="Zhao G."/>
            <person name="Gong Y."/>
            <person name="Li W."/>
            <person name="Zhang P."/>
        </authorList>
    </citation>
    <scope>NUCLEOTIDE SEQUENCE [LARGE SCALE GENOMIC DNA]</scope>
    <source>
        <strain evidence="2">DYQJB</strain>
        <tissue evidence="2">Leaf</tissue>
    </source>
</reference>
<evidence type="ECO:0000256" key="1">
    <source>
        <dbReference type="SAM" id="MobiDB-lite"/>
    </source>
</evidence>
<gene>
    <name evidence="2" type="ORF">Fmac_001823</name>
</gene>
<proteinExistence type="predicted"/>
<comment type="caution">
    <text evidence="2">The sequence shown here is derived from an EMBL/GenBank/DDBJ whole genome shotgun (WGS) entry which is preliminary data.</text>
</comment>
<keyword evidence="3" id="KW-1185">Reference proteome</keyword>
<protein>
    <submittedName>
        <fullName evidence="2">Uncharacterized protein</fullName>
    </submittedName>
</protein>
<sequence length="88" mass="9310">MKLQCCSEVLPILYTKIYSKSKPKFKTGAISESTIALNVDQSNTLVLNADVKTATSGSTLPLQSPLAPSTKATSGNNQVQMSTFVGSK</sequence>
<evidence type="ECO:0000313" key="3">
    <source>
        <dbReference type="Proteomes" id="UP001603857"/>
    </source>
</evidence>
<organism evidence="2 3">
    <name type="scientific">Flemingia macrophylla</name>
    <dbReference type="NCBI Taxonomy" id="520843"/>
    <lineage>
        <taxon>Eukaryota</taxon>
        <taxon>Viridiplantae</taxon>
        <taxon>Streptophyta</taxon>
        <taxon>Embryophyta</taxon>
        <taxon>Tracheophyta</taxon>
        <taxon>Spermatophyta</taxon>
        <taxon>Magnoliopsida</taxon>
        <taxon>eudicotyledons</taxon>
        <taxon>Gunneridae</taxon>
        <taxon>Pentapetalae</taxon>
        <taxon>rosids</taxon>
        <taxon>fabids</taxon>
        <taxon>Fabales</taxon>
        <taxon>Fabaceae</taxon>
        <taxon>Papilionoideae</taxon>
        <taxon>50 kb inversion clade</taxon>
        <taxon>NPAAA clade</taxon>
        <taxon>indigoferoid/millettioid clade</taxon>
        <taxon>Phaseoleae</taxon>
        <taxon>Flemingia</taxon>
    </lineage>
</organism>
<feature type="region of interest" description="Disordered" evidence="1">
    <location>
        <begin position="56"/>
        <end position="88"/>
    </location>
</feature>